<dbReference type="PANTHER" id="PTHR38599">
    <property type="entry name" value="CUPIN DOMAIN PROTEIN (AFU_ORTHOLOGUE AFUA_3G13620)"/>
    <property type="match status" value="1"/>
</dbReference>
<dbReference type="Pfam" id="PF07883">
    <property type="entry name" value="Cupin_2"/>
    <property type="match status" value="1"/>
</dbReference>
<evidence type="ECO:0000313" key="3">
    <source>
        <dbReference type="Proteomes" id="UP000199548"/>
    </source>
</evidence>
<dbReference type="InterPro" id="IPR014710">
    <property type="entry name" value="RmlC-like_jellyroll"/>
</dbReference>
<feature type="domain" description="Cupin type-2" evidence="1">
    <location>
        <begin position="78"/>
        <end position="146"/>
    </location>
</feature>
<sequence>MPIVRIPRPTPTPDGEALAGWSRRHFTRSALGVAAASLLLTRGTSIAQTIPVQMKGITRTTLERHAIPDTDQELRMDLVTLLPGVSAPLHHHPVAGLNYIIEGTAESAYGNDPPRLYHAGESLQDQAMVPHTLFRNVDDHAVLRFLIFSTITVGQPYTVVP</sequence>
<keyword evidence="3" id="KW-1185">Reference proteome</keyword>
<dbReference type="InterPro" id="IPR013096">
    <property type="entry name" value="Cupin_2"/>
</dbReference>
<dbReference type="Gene3D" id="2.60.120.10">
    <property type="entry name" value="Jelly Rolls"/>
    <property type="match status" value="1"/>
</dbReference>
<gene>
    <name evidence="2" type="ORF">SAMN05192543_104608</name>
</gene>
<reference evidence="2 3" key="1">
    <citation type="submission" date="2016-10" db="EMBL/GenBank/DDBJ databases">
        <authorList>
            <person name="de Groot N.N."/>
        </authorList>
    </citation>
    <scope>NUCLEOTIDE SEQUENCE [LARGE SCALE GENOMIC DNA]</scope>
    <source>
        <strain evidence="2 3">LMG 23650</strain>
    </source>
</reference>
<dbReference type="PANTHER" id="PTHR38599:SF1">
    <property type="entry name" value="CUPIN DOMAIN PROTEIN (AFU_ORTHOLOGUE AFUA_3G13620)"/>
    <property type="match status" value="1"/>
</dbReference>
<evidence type="ECO:0000259" key="1">
    <source>
        <dbReference type="Pfam" id="PF07883"/>
    </source>
</evidence>
<dbReference type="InterPro" id="IPR011051">
    <property type="entry name" value="RmlC_Cupin_sf"/>
</dbReference>
<name>A0A1I3LXS8_9BURK</name>
<dbReference type="AlphaFoldDB" id="A0A1I3LXS8"/>
<dbReference type="SUPFAM" id="SSF51182">
    <property type="entry name" value="RmlC-like cupins"/>
    <property type="match status" value="1"/>
</dbReference>
<dbReference type="Proteomes" id="UP000199548">
    <property type="component" value="Unassembled WGS sequence"/>
</dbReference>
<dbReference type="EMBL" id="FOQU01000004">
    <property type="protein sequence ID" value="SFI89295.1"/>
    <property type="molecule type" value="Genomic_DNA"/>
</dbReference>
<dbReference type="RefSeq" id="WP_245811496.1">
    <property type="nucleotide sequence ID" value="NZ_CP041743.1"/>
</dbReference>
<proteinExistence type="predicted"/>
<dbReference type="STRING" id="420953.SAMN05192543_104608"/>
<protein>
    <submittedName>
        <fullName evidence="2">Cupin domain protein</fullName>
    </submittedName>
</protein>
<evidence type="ECO:0000313" key="2">
    <source>
        <dbReference type="EMBL" id="SFI89295.1"/>
    </source>
</evidence>
<organism evidence="2 3">
    <name type="scientific">Paraburkholderia megapolitana</name>
    <dbReference type="NCBI Taxonomy" id="420953"/>
    <lineage>
        <taxon>Bacteria</taxon>
        <taxon>Pseudomonadati</taxon>
        <taxon>Pseudomonadota</taxon>
        <taxon>Betaproteobacteria</taxon>
        <taxon>Burkholderiales</taxon>
        <taxon>Burkholderiaceae</taxon>
        <taxon>Paraburkholderia</taxon>
    </lineage>
</organism>
<accession>A0A1I3LXS8</accession>